<evidence type="ECO:0000256" key="2">
    <source>
        <dbReference type="ARBA" id="ARBA00022642"/>
    </source>
</evidence>
<keyword evidence="2" id="KW-0662">Pyridine nucleotide biosynthesis</keyword>
<gene>
    <name evidence="9" type="ORF">UFOPK1909_00218</name>
</gene>
<dbReference type="Gene3D" id="3.40.50.620">
    <property type="entry name" value="HUPs"/>
    <property type="match status" value="1"/>
</dbReference>
<dbReference type="NCBIfam" id="NF000840">
    <property type="entry name" value="PRK00071.1-3"/>
    <property type="match status" value="1"/>
</dbReference>
<keyword evidence="6" id="KW-0067">ATP-binding</keyword>
<keyword evidence="7" id="KW-0520">NAD</keyword>
<dbReference type="CDD" id="cd02165">
    <property type="entry name" value="NMNAT"/>
    <property type="match status" value="1"/>
</dbReference>
<dbReference type="FunFam" id="3.40.50.620:FF:000039">
    <property type="entry name" value="Probable nicotinate-nucleotide adenylyltransferase"/>
    <property type="match status" value="1"/>
</dbReference>
<accession>A0A6J6I6N4</accession>
<evidence type="ECO:0000313" key="9">
    <source>
        <dbReference type="EMBL" id="CAB4616418.1"/>
    </source>
</evidence>
<keyword evidence="4" id="KW-0548">Nucleotidyltransferase</keyword>
<name>A0A6J6I6N4_9ZZZZ</name>
<evidence type="ECO:0000256" key="1">
    <source>
        <dbReference type="ARBA" id="ARBA00004790"/>
    </source>
</evidence>
<dbReference type="InterPro" id="IPR014729">
    <property type="entry name" value="Rossmann-like_a/b/a_fold"/>
</dbReference>
<dbReference type="GO" id="GO:0009435">
    <property type="term" value="P:NAD+ biosynthetic process"/>
    <property type="evidence" value="ECO:0007669"/>
    <property type="project" value="UniProtKB-UniPathway"/>
</dbReference>
<feature type="domain" description="Cytidyltransferase-like" evidence="8">
    <location>
        <begin position="8"/>
        <end position="165"/>
    </location>
</feature>
<organism evidence="9">
    <name type="scientific">freshwater metagenome</name>
    <dbReference type="NCBI Taxonomy" id="449393"/>
    <lineage>
        <taxon>unclassified sequences</taxon>
        <taxon>metagenomes</taxon>
        <taxon>ecological metagenomes</taxon>
    </lineage>
</organism>
<dbReference type="GO" id="GO:0070566">
    <property type="term" value="F:adenylyltransferase activity"/>
    <property type="evidence" value="ECO:0007669"/>
    <property type="project" value="UniProtKB-ARBA"/>
</dbReference>
<reference evidence="9" key="1">
    <citation type="submission" date="2020-05" db="EMBL/GenBank/DDBJ databases">
        <authorList>
            <person name="Chiriac C."/>
            <person name="Salcher M."/>
            <person name="Ghai R."/>
            <person name="Kavagutti S V."/>
        </authorList>
    </citation>
    <scope>NUCLEOTIDE SEQUENCE</scope>
</reference>
<evidence type="ECO:0000256" key="3">
    <source>
        <dbReference type="ARBA" id="ARBA00022679"/>
    </source>
</evidence>
<dbReference type="UniPathway" id="UPA00253"/>
<dbReference type="Pfam" id="PF01467">
    <property type="entry name" value="CTP_transf_like"/>
    <property type="match status" value="1"/>
</dbReference>
<keyword evidence="5" id="KW-0547">Nucleotide-binding</keyword>
<protein>
    <submittedName>
        <fullName evidence="9">Unannotated protein</fullName>
    </submittedName>
</protein>
<dbReference type="EMBL" id="CAEZVD010000008">
    <property type="protein sequence ID" value="CAB4616418.1"/>
    <property type="molecule type" value="Genomic_DNA"/>
</dbReference>
<dbReference type="SUPFAM" id="SSF52374">
    <property type="entry name" value="Nucleotidylyl transferase"/>
    <property type="match status" value="1"/>
</dbReference>
<dbReference type="InterPro" id="IPR005248">
    <property type="entry name" value="NadD/NMNAT"/>
</dbReference>
<dbReference type="GO" id="GO:0005524">
    <property type="term" value="F:ATP binding"/>
    <property type="evidence" value="ECO:0007669"/>
    <property type="project" value="UniProtKB-KW"/>
</dbReference>
<keyword evidence="3" id="KW-0808">Transferase</keyword>
<dbReference type="PANTHER" id="PTHR39321">
    <property type="entry name" value="NICOTINATE-NUCLEOTIDE ADENYLYLTRANSFERASE-RELATED"/>
    <property type="match status" value="1"/>
</dbReference>
<dbReference type="PANTHER" id="PTHR39321:SF3">
    <property type="entry name" value="PHOSPHOPANTETHEINE ADENYLYLTRANSFERASE"/>
    <property type="match status" value="1"/>
</dbReference>
<evidence type="ECO:0000256" key="4">
    <source>
        <dbReference type="ARBA" id="ARBA00022695"/>
    </source>
</evidence>
<proteinExistence type="inferred from homology"/>
<evidence type="ECO:0000259" key="8">
    <source>
        <dbReference type="Pfam" id="PF01467"/>
    </source>
</evidence>
<evidence type="ECO:0000256" key="7">
    <source>
        <dbReference type="ARBA" id="ARBA00023027"/>
    </source>
</evidence>
<comment type="pathway">
    <text evidence="1">Cofactor biosynthesis; NAD(+) biosynthesis.</text>
</comment>
<sequence>MSKVRLGVMGGTFDPIHLGHISAAQQVAKQLGLDGVVFVPASAPWQKTTHASVLHRLEMTKLAISDYPNFSISTVDIDRPGPTYTVDTLRDLQSAHKDSELFFITGADSLNTIQSWKDFDLLWSMAKFVGVNRPGHSLEVPKSPPGAIALLDISALPISSTQIRAKVDAGESLAGLVPDAVADYIRDNNLYQGNK</sequence>
<dbReference type="NCBIfam" id="TIGR00482">
    <property type="entry name" value="nicotinate (nicotinamide) nucleotide adenylyltransferase"/>
    <property type="match status" value="1"/>
</dbReference>
<dbReference type="InterPro" id="IPR004821">
    <property type="entry name" value="Cyt_trans-like"/>
</dbReference>
<evidence type="ECO:0000256" key="5">
    <source>
        <dbReference type="ARBA" id="ARBA00022741"/>
    </source>
</evidence>
<dbReference type="HAMAP" id="MF_00244">
    <property type="entry name" value="NaMN_adenylyltr"/>
    <property type="match status" value="1"/>
</dbReference>
<dbReference type="NCBIfam" id="TIGR00125">
    <property type="entry name" value="cyt_tran_rel"/>
    <property type="match status" value="1"/>
</dbReference>
<dbReference type="AlphaFoldDB" id="A0A6J6I6N4"/>
<evidence type="ECO:0000256" key="6">
    <source>
        <dbReference type="ARBA" id="ARBA00022840"/>
    </source>
</evidence>